<dbReference type="GO" id="GO:0042277">
    <property type="term" value="F:peptide binding"/>
    <property type="evidence" value="ECO:0007669"/>
    <property type="project" value="TreeGrafter"/>
</dbReference>
<evidence type="ECO:0000256" key="2">
    <source>
        <dbReference type="ARBA" id="ARBA00010136"/>
    </source>
</evidence>
<dbReference type="InterPro" id="IPR034016">
    <property type="entry name" value="M1_APN-typ"/>
</dbReference>
<feature type="domain" description="Peptidase M1 membrane alanine aminopeptidase" evidence="20">
    <location>
        <begin position="272"/>
        <end position="507"/>
    </location>
</feature>
<dbReference type="FunFam" id="2.60.40.1910:FF:000008">
    <property type="entry name" value="Aminopeptidase"/>
    <property type="match status" value="1"/>
</dbReference>
<feature type="active site" description="Proton acceptor" evidence="15">
    <location>
        <position position="351"/>
    </location>
</feature>
<evidence type="ECO:0000256" key="10">
    <source>
        <dbReference type="ARBA" id="ARBA00022833"/>
    </source>
</evidence>
<evidence type="ECO:0000256" key="17">
    <source>
        <dbReference type="PIRSR" id="PIRSR634016-4"/>
    </source>
</evidence>
<keyword evidence="9 18" id="KW-0378">Hydrolase</keyword>
<organism evidence="23">
    <name type="scientific">Lymantria dispar</name>
    <name type="common">Gypsy moth</name>
    <name type="synonym">Porthetria dispar</name>
    <dbReference type="NCBI Taxonomy" id="13123"/>
    <lineage>
        <taxon>Eukaryota</taxon>
        <taxon>Metazoa</taxon>
        <taxon>Ecdysozoa</taxon>
        <taxon>Arthropoda</taxon>
        <taxon>Hexapoda</taxon>
        <taxon>Insecta</taxon>
        <taxon>Pterygota</taxon>
        <taxon>Neoptera</taxon>
        <taxon>Endopterygota</taxon>
        <taxon>Lepidoptera</taxon>
        <taxon>Glossata</taxon>
        <taxon>Ditrysia</taxon>
        <taxon>Noctuoidea</taxon>
        <taxon>Erebidae</taxon>
        <taxon>Lymantriinae</taxon>
        <taxon>Lymantria</taxon>
    </lineage>
</organism>
<evidence type="ECO:0000256" key="13">
    <source>
        <dbReference type="ARBA" id="ARBA00023180"/>
    </source>
</evidence>
<dbReference type="Gene3D" id="2.60.40.1730">
    <property type="entry name" value="tricorn interacting facor f3 domain"/>
    <property type="match status" value="1"/>
</dbReference>
<keyword evidence="10 16" id="KW-0862">Zinc</keyword>
<feature type="binding site" evidence="16">
    <location>
        <position position="354"/>
    </location>
    <ligand>
        <name>Zn(2+)</name>
        <dbReference type="ChEBI" id="CHEBI:29105"/>
        <note>catalytic</note>
    </ligand>
</feature>
<dbReference type="GO" id="GO:0006508">
    <property type="term" value="P:proteolysis"/>
    <property type="evidence" value="ECO:0007669"/>
    <property type="project" value="UniProtKB-KW"/>
</dbReference>
<dbReference type="Pfam" id="PF17900">
    <property type="entry name" value="Peptidase_M1_N"/>
    <property type="match status" value="1"/>
</dbReference>
<sequence length="947" mass="108348">MMLPIVFCFLIGSALASPKLELRSNLEFLEYDSNLGQSDYRLTDAVYPHVMNVDLDVYLSEARFNGIVTMNIEVRESDLTQIAFHQKVVSILGVNLLDSTNNPVGLDVSEPFSTDSYYELLKINLSSAIPIGNYTLTVRYTGVINENPIDRGFYMGYYFLNNQQRFYATTQFQPYHARKAFPCFDEPMFKSQYTLSITRDSNLSPSYSNMAIAQTLQVSTTRVQEIFYPTPIISAYLVAFHVSDFVETELTSTPAKPFKIISRPGVTDQHDYAADIGLKITNELDDYLSIQYHEMGQGVLMKNDHIALPDFPSGAMENWGMVNYREAYLLYDQNNTNIINKIFIATIMAHELGHKWFGNLVTCFWWSNLWLNESFASYFEYFAAHWADPALELDDQFIVDYVHSALAADAVNGVTPMNWEDVEDNDSISAHFSTSSYAKGASVLRMMEHFVGARNFRSALRYYLREHAYEIGTPADMYAAFRRVAAEDFQFPRDYPNIDVGAVFDTWVENPGAPVLNVNLNVDTGLISVSQERYVLSGTRPNLLWQIPLTWTDEEELDFNTKPKRILTAASDTIQHTAGNKWVIFNVAQSGLYRVKYDDNNWANLAQYLKSNNRENIHKMNRAQIVNDLLYFIRSGDINQTLAYDVLDYLRAETDYYVWAGAIGQLDWQRRRFEHLPYANQVFTSYLLDTMETVIQHLGYEERATDSTSTILNRMQIMNLACNLNHTGCVADAVSKWRAYRENDAVLVPVNLRRYVYCVGLREGNASDYQFLFSKYEESENTADMVVILRALACTRDEASINDYLRQSMDNDKIRIHDRTNAWSFALQGNKENLPIVLNFLYENYDEMRTKYGGPARLNIVLNAIPAFLTEFSLLQQYQNWLYQNQVGLAGSFATGVAGVNTAMNNLNWGNNNVEEIYDYLLLRSSSTTFLASTVLLLAAMLTHLLR</sequence>
<evidence type="ECO:0000256" key="5">
    <source>
        <dbReference type="ARBA" id="ARBA00022622"/>
    </source>
</evidence>
<feature type="binding site" evidence="16">
    <location>
        <position position="350"/>
    </location>
    <ligand>
        <name>Zn(2+)</name>
        <dbReference type="ChEBI" id="CHEBI:29105"/>
        <note>catalytic</note>
    </ligand>
</feature>
<keyword evidence="4" id="KW-1003">Cell membrane</keyword>
<evidence type="ECO:0000256" key="7">
    <source>
        <dbReference type="ARBA" id="ARBA00022723"/>
    </source>
</evidence>
<evidence type="ECO:0000256" key="8">
    <source>
        <dbReference type="ARBA" id="ARBA00022729"/>
    </source>
</evidence>
<keyword evidence="7 16" id="KW-0479">Metal-binding</keyword>
<dbReference type="GO" id="GO:0005886">
    <property type="term" value="C:plasma membrane"/>
    <property type="evidence" value="ECO:0007669"/>
    <property type="project" value="UniProtKB-SubCell"/>
</dbReference>
<keyword evidence="12" id="KW-0472">Membrane</keyword>
<dbReference type="EMBL" id="AF317619">
    <property type="protein sequence ID" value="AAL26894.1"/>
    <property type="molecule type" value="mRNA"/>
</dbReference>
<dbReference type="AlphaFoldDB" id="Q95WL1"/>
<gene>
    <name evidence="23" type="primary">APN3</name>
</gene>
<accession>Q95WL1</accession>
<feature type="domain" description="Aminopeptidase N-like N-terminal" evidence="22">
    <location>
        <begin position="50"/>
        <end position="237"/>
    </location>
</feature>
<dbReference type="GO" id="GO:0070006">
    <property type="term" value="F:metalloaminopeptidase activity"/>
    <property type="evidence" value="ECO:0007669"/>
    <property type="project" value="TreeGrafter"/>
</dbReference>
<dbReference type="Gene3D" id="1.10.390.10">
    <property type="entry name" value="Neutral Protease Domain 2"/>
    <property type="match status" value="1"/>
</dbReference>
<dbReference type="Gene3D" id="2.60.40.1910">
    <property type="match status" value="1"/>
</dbReference>
<evidence type="ECO:0000256" key="9">
    <source>
        <dbReference type="ARBA" id="ARBA00022801"/>
    </source>
</evidence>
<dbReference type="InterPro" id="IPR027268">
    <property type="entry name" value="Peptidase_M4/M1_CTD_sf"/>
</dbReference>
<feature type="domain" description="ERAP1-like C-terminal" evidence="21">
    <location>
        <begin position="582"/>
        <end position="890"/>
    </location>
</feature>
<feature type="site" description="Transition state stabilizer" evidence="17">
    <location>
        <position position="437"/>
    </location>
</feature>
<dbReference type="FunFam" id="1.10.390.10:FF:000013">
    <property type="entry name" value="Aminopeptidase N"/>
    <property type="match status" value="1"/>
</dbReference>
<keyword evidence="13" id="KW-0325">Glycoprotein</keyword>
<feature type="signal peptide" evidence="19">
    <location>
        <begin position="1"/>
        <end position="16"/>
    </location>
</feature>
<dbReference type="PANTHER" id="PTHR11533">
    <property type="entry name" value="PROTEASE M1 ZINC METALLOPROTEASE"/>
    <property type="match status" value="1"/>
</dbReference>
<evidence type="ECO:0000256" key="15">
    <source>
        <dbReference type="PIRSR" id="PIRSR634016-1"/>
    </source>
</evidence>
<dbReference type="GO" id="GO:0043171">
    <property type="term" value="P:peptide catabolic process"/>
    <property type="evidence" value="ECO:0007669"/>
    <property type="project" value="TreeGrafter"/>
</dbReference>
<keyword evidence="5" id="KW-0336">GPI-anchor</keyword>
<dbReference type="GO" id="GO:0005615">
    <property type="term" value="C:extracellular space"/>
    <property type="evidence" value="ECO:0007669"/>
    <property type="project" value="TreeGrafter"/>
</dbReference>
<comment type="similarity">
    <text evidence="2 18">Belongs to the peptidase M1 family.</text>
</comment>
<name>Q95WL1_LYMDI</name>
<evidence type="ECO:0000256" key="1">
    <source>
        <dbReference type="ARBA" id="ARBA00004609"/>
    </source>
</evidence>
<dbReference type="Pfam" id="PF01433">
    <property type="entry name" value="Peptidase_M1"/>
    <property type="match status" value="1"/>
</dbReference>
<dbReference type="GO" id="GO:0008270">
    <property type="term" value="F:zinc ion binding"/>
    <property type="evidence" value="ECO:0007669"/>
    <property type="project" value="UniProtKB-UniRule"/>
</dbReference>
<dbReference type="CDD" id="cd09601">
    <property type="entry name" value="M1_APN-Q_like"/>
    <property type="match status" value="1"/>
</dbReference>
<dbReference type="Pfam" id="PF11838">
    <property type="entry name" value="ERAP1_C"/>
    <property type="match status" value="1"/>
</dbReference>
<dbReference type="GO" id="GO:0005737">
    <property type="term" value="C:cytoplasm"/>
    <property type="evidence" value="ECO:0007669"/>
    <property type="project" value="TreeGrafter"/>
</dbReference>
<keyword evidence="11 18" id="KW-0482">Metalloprotease</keyword>
<keyword evidence="8 19" id="KW-0732">Signal</keyword>
<evidence type="ECO:0000259" key="22">
    <source>
        <dbReference type="Pfam" id="PF17900"/>
    </source>
</evidence>
<keyword evidence="3 18" id="KW-0031">Aminopeptidase</keyword>
<dbReference type="InterPro" id="IPR045357">
    <property type="entry name" value="Aminopeptidase_N-like_N"/>
</dbReference>
<evidence type="ECO:0000256" key="14">
    <source>
        <dbReference type="ARBA" id="ARBA00023288"/>
    </source>
</evidence>
<evidence type="ECO:0000256" key="19">
    <source>
        <dbReference type="SAM" id="SignalP"/>
    </source>
</evidence>
<evidence type="ECO:0000256" key="4">
    <source>
        <dbReference type="ARBA" id="ARBA00022475"/>
    </source>
</evidence>
<evidence type="ECO:0000313" key="23">
    <source>
        <dbReference type="EMBL" id="AAL26894.1"/>
    </source>
</evidence>
<dbReference type="InterPro" id="IPR024571">
    <property type="entry name" value="ERAP1-like_C_dom"/>
</dbReference>
<dbReference type="InterPro" id="IPR050344">
    <property type="entry name" value="Peptidase_M1_aminopeptidases"/>
</dbReference>
<dbReference type="InterPro" id="IPR014782">
    <property type="entry name" value="Peptidase_M1_dom"/>
</dbReference>
<evidence type="ECO:0000256" key="16">
    <source>
        <dbReference type="PIRSR" id="PIRSR634016-3"/>
    </source>
</evidence>
<dbReference type="GO" id="GO:0098552">
    <property type="term" value="C:side of membrane"/>
    <property type="evidence" value="ECO:0007669"/>
    <property type="project" value="UniProtKB-KW"/>
</dbReference>
<dbReference type="Gene3D" id="1.25.50.20">
    <property type="match status" value="1"/>
</dbReference>
<dbReference type="SUPFAM" id="SSF63737">
    <property type="entry name" value="Leukotriene A4 hydrolase N-terminal domain"/>
    <property type="match status" value="1"/>
</dbReference>
<evidence type="ECO:0000256" key="18">
    <source>
        <dbReference type="RuleBase" id="RU364040"/>
    </source>
</evidence>
<dbReference type="InterPro" id="IPR001930">
    <property type="entry name" value="Peptidase_M1"/>
</dbReference>
<evidence type="ECO:0000259" key="20">
    <source>
        <dbReference type="Pfam" id="PF01433"/>
    </source>
</evidence>
<feature type="binding site" evidence="16">
    <location>
        <position position="373"/>
    </location>
    <ligand>
        <name>Zn(2+)</name>
        <dbReference type="ChEBI" id="CHEBI:29105"/>
        <note>catalytic</note>
    </ligand>
</feature>
<evidence type="ECO:0000256" key="3">
    <source>
        <dbReference type="ARBA" id="ARBA00022438"/>
    </source>
</evidence>
<dbReference type="PANTHER" id="PTHR11533:SF301">
    <property type="entry name" value="AMINOPEPTIDASE"/>
    <property type="match status" value="1"/>
</dbReference>
<comment type="subcellular location">
    <subcellularLocation>
        <location evidence="1">Cell membrane</location>
        <topology evidence="1">Lipid-anchor</topology>
        <topology evidence="1">GPI-anchor</topology>
    </subcellularLocation>
</comment>
<dbReference type="PRINTS" id="PR00756">
    <property type="entry name" value="ALADIPTASE"/>
</dbReference>
<keyword evidence="6 18" id="KW-0645">Protease</keyword>
<dbReference type="EC" id="3.4.11.-" evidence="18"/>
<evidence type="ECO:0000256" key="11">
    <source>
        <dbReference type="ARBA" id="ARBA00023049"/>
    </source>
</evidence>
<evidence type="ECO:0000259" key="21">
    <source>
        <dbReference type="Pfam" id="PF11838"/>
    </source>
</evidence>
<reference evidence="23" key="1">
    <citation type="submission" date="2000-10" db="EMBL/GenBank/DDBJ databases">
        <title>Cloning and characterization of four distinct gypsy moth midgut aminopeptidase-N enzymes related to the Bacillus thuringiensis Cry1Ac receptor.</title>
        <authorList>
            <person name="Garner K.J."/>
            <person name="Valaitis A.P."/>
        </authorList>
    </citation>
    <scope>NUCLEOTIDE SEQUENCE</scope>
    <source>
        <tissue evidence="23">Midgut</tissue>
    </source>
</reference>
<protein>
    <recommendedName>
        <fullName evidence="18">Aminopeptidase</fullName>
        <ecNumber evidence="18">3.4.11.-</ecNumber>
    </recommendedName>
</protein>
<proteinExistence type="evidence at transcript level"/>
<dbReference type="InterPro" id="IPR042097">
    <property type="entry name" value="Aminopeptidase_N-like_N_sf"/>
</dbReference>
<keyword evidence="14" id="KW-0449">Lipoprotein</keyword>
<evidence type="ECO:0000256" key="12">
    <source>
        <dbReference type="ARBA" id="ARBA00023136"/>
    </source>
</evidence>
<feature type="chain" id="PRO_5004321338" description="Aminopeptidase" evidence="19">
    <location>
        <begin position="17"/>
        <end position="947"/>
    </location>
</feature>
<comment type="cofactor">
    <cofactor evidence="16 18">
        <name>Zn(2+)</name>
        <dbReference type="ChEBI" id="CHEBI:29105"/>
    </cofactor>
    <text evidence="16 18">Binds 1 zinc ion per subunit.</text>
</comment>
<evidence type="ECO:0000256" key="6">
    <source>
        <dbReference type="ARBA" id="ARBA00022670"/>
    </source>
</evidence>
<dbReference type="SUPFAM" id="SSF55486">
    <property type="entry name" value="Metalloproteases ('zincins'), catalytic domain"/>
    <property type="match status" value="1"/>
</dbReference>